<keyword evidence="6 8" id="KW-0472">Membrane</keyword>
<evidence type="ECO:0000256" key="4">
    <source>
        <dbReference type="ARBA" id="ARBA00022692"/>
    </source>
</evidence>
<sequence length="272" mass="28579">MGTDHSVATTTTQLVGTTPESISAFGQWLALSRRGIVHIVKNGEFVFAIVSPLFLAICFYLPLRKVMALQGIDYAQFLMPIIVLQSVGFAASSAAMRSAIDGDKGINTRFRVLPMNPAIPPLARLATNTTLLCVSVIFATIICLIIGWRPHGGVAGLAALYGLSLLIGVAGSLLADGLGMAAGSPEATSQATALPLLILGMCSTGFATAQSFPTWLQPFARNQPISQWANALRAVDAGDFSWYSIGPALWWCVGLSVVAAIALGFGVRKAGR</sequence>
<keyword evidence="3" id="KW-1003">Cell membrane</keyword>
<feature type="transmembrane region" description="Helical" evidence="8">
    <location>
        <begin position="75"/>
        <end position="100"/>
    </location>
</feature>
<evidence type="ECO:0000256" key="8">
    <source>
        <dbReference type="SAM" id="Phobius"/>
    </source>
</evidence>
<dbReference type="PIRSF" id="PIRSF006648">
    <property type="entry name" value="DrrB"/>
    <property type="match status" value="1"/>
</dbReference>
<evidence type="ECO:0000256" key="5">
    <source>
        <dbReference type="ARBA" id="ARBA00022989"/>
    </source>
</evidence>
<keyword evidence="7" id="KW-0046">Antibiotic resistance</keyword>
<dbReference type="AlphaFoldDB" id="A0A848KQ50"/>
<evidence type="ECO:0000256" key="1">
    <source>
        <dbReference type="ARBA" id="ARBA00004651"/>
    </source>
</evidence>
<evidence type="ECO:0000256" key="7">
    <source>
        <dbReference type="ARBA" id="ARBA00023251"/>
    </source>
</evidence>
<keyword evidence="4 8" id="KW-0812">Transmembrane</keyword>
<dbReference type="InterPro" id="IPR013525">
    <property type="entry name" value="ABC2_TM"/>
</dbReference>
<evidence type="ECO:0000256" key="3">
    <source>
        <dbReference type="ARBA" id="ARBA00022475"/>
    </source>
</evidence>
<protein>
    <submittedName>
        <fullName evidence="10">ABC transporter permease</fullName>
    </submittedName>
</protein>
<evidence type="ECO:0000313" key="10">
    <source>
        <dbReference type="EMBL" id="NMO00077.1"/>
    </source>
</evidence>
<keyword evidence="5 8" id="KW-1133">Transmembrane helix</keyword>
<comment type="similarity">
    <text evidence="2">Belongs to the ABC-2 integral membrane protein family.</text>
</comment>
<dbReference type="GO" id="GO:0043190">
    <property type="term" value="C:ATP-binding cassette (ABC) transporter complex"/>
    <property type="evidence" value="ECO:0007669"/>
    <property type="project" value="InterPro"/>
</dbReference>
<dbReference type="Pfam" id="PF01061">
    <property type="entry name" value="ABC2_membrane"/>
    <property type="match status" value="1"/>
</dbReference>
<feature type="domain" description="ABC-2 type transporter transmembrane" evidence="9">
    <location>
        <begin position="27"/>
        <end position="235"/>
    </location>
</feature>
<feature type="transmembrane region" description="Helical" evidence="8">
    <location>
        <begin position="154"/>
        <end position="175"/>
    </location>
</feature>
<evidence type="ECO:0000256" key="6">
    <source>
        <dbReference type="ARBA" id="ARBA00023136"/>
    </source>
</evidence>
<proteinExistence type="inferred from homology"/>
<feature type="transmembrane region" description="Helical" evidence="8">
    <location>
        <begin position="121"/>
        <end position="148"/>
    </location>
</feature>
<feature type="transmembrane region" description="Helical" evidence="8">
    <location>
        <begin position="43"/>
        <end position="63"/>
    </location>
</feature>
<evidence type="ECO:0000259" key="9">
    <source>
        <dbReference type="Pfam" id="PF01061"/>
    </source>
</evidence>
<dbReference type="GO" id="GO:0046677">
    <property type="term" value="P:response to antibiotic"/>
    <property type="evidence" value="ECO:0007669"/>
    <property type="project" value="UniProtKB-KW"/>
</dbReference>
<dbReference type="PANTHER" id="PTHR43077">
    <property type="entry name" value="TRANSPORT PERMEASE YVFS-RELATED"/>
    <property type="match status" value="1"/>
</dbReference>
<organism evidence="10 11">
    <name type="scientific">Gordonia asplenii</name>
    <dbReference type="NCBI Taxonomy" id="2725283"/>
    <lineage>
        <taxon>Bacteria</taxon>
        <taxon>Bacillati</taxon>
        <taxon>Actinomycetota</taxon>
        <taxon>Actinomycetes</taxon>
        <taxon>Mycobacteriales</taxon>
        <taxon>Gordoniaceae</taxon>
        <taxon>Gordonia</taxon>
    </lineage>
</organism>
<dbReference type="PANTHER" id="PTHR43077:SF8">
    <property type="entry name" value="DOXORUBICIN RESISTANCE ABC TRANSPORTER PERMEASE PROTEIN DRRB"/>
    <property type="match status" value="1"/>
</dbReference>
<reference evidence="10 11" key="1">
    <citation type="submission" date="2020-04" db="EMBL/GenBank/DDBJ databases">
        <title>Gordonia sp. nov. TBRC 11910.</title>
        <authorList>
            <person name="Suriyachadkun C."/>
        </authorList>
    </citation>
    <scope>NUCLEOTIDE SEQUENCE [LARGE SCALE GENOMIC DNA]</scope>
    <source>
        <strain evidence="10 11">TBRC 11910</strain>
    </source>
</reference>
<keyword evidence="11" id="KW-1185">Reference proteome</keyword>
<comment type="subcellular location">
    <subcellularLocation>
        <location evidence="1">Cell membrane</location>
        <topology evidence="1">Multi-pass membrane protein</topology>
    </subcellularLocation>
</comment>
<dbReference type="Proteomes" id="UP000550729">
    <property type="component" value="Unassembled WGS sequence"/>
</dbReference>
<dbReference type="EMBL" id="JABBNB010000002">
    <property type="protein sequence ID" value="NMO00077.1"/>
    <property type="molecule type" value="Genomic_DNA"/>
</dbReference>
<gene>
    <name evidence="10" type="ORF">HH308_02480</name>
</gene>
<dbReference type="InterPro" id="IPR051328">
    <property type="entry name" value="T7SS_ABC-Transporter"/>
</dbReference>
<accession>A0A848KQ50</accession>
<dbReference type="GO" id="GO:0140359">
    <property type="term" value="F:ABC-type transporter activity"/>
    <property type="evidence" value="ECO:0007669"/>
    <property type="project" value="InterPro"/>
</dbReference>
<evidence type="ECO:0000313" key="11">
    <source>
        <dbReference type="Proteomes" id="UP000550729"/>
    </source>
</evidence>
<name>A0A848KQ50_9ACTN</name>
<comment type="caution">
    <text evidence="10">The sequence shown here is derived from an EMBL/GenBank/DDBJ whole genome shotgun (WGS) entry which is preliminary data.</text>
</comment>
<evidence type="ECO:0000256" key="2">
    <source>
        <dbReference type="ARBA" id="ARBA00007783"/>
    </source>
</evidence>
<dbReference type="InterPro" id="IPR000412">
    <property type="entry name" value="ABC_2_transport"/>
</dbReference>
<feature type="transmembrane region" description="Helical" evidence="8">
    <location>
        <begin position="248"/>
        <end position="267"/>
    </location>
</feature>